<accession>A0A9P1W1C7</accession>
<dbReference type="EMBL" id="CVVU01000248">
    <property type="protein sequence ID" value="CRP86046.1"/>
    <property type="molecule type" value="Genomic_DNA"/>
</dbReference>
<evidence type="ECO:0000313" key="1">
    <source>
        <dbReference type="EMBL" id="CRP86046.1"/>
    </source>
</evidence>
<evidence type="ECO:0000313" key="2">
    <source>
        <dbReference type="Proteomes" id="UP000045039"/>
    </source>
</evidence>
<dbReference type="AlphaFoldDB" id="A0A9P1W1C7"/>
<reference evidence="2" key="1">
    <citation type="submission" date="2015-06" db="EMBL/GenBank/DDBJ databases">
        <authorList>
            <person name="Radhakrishnan Rajesh"/>
            <person name="Underwood Anthony"/>
            <person name="Al-Shahib Ali"/>
        </authorList>
    </citation>
    <scope>NUCLEOTIDE SEQUENCE [LARGE SCALE GENOMIC DNA]</scope>
    <source>
        <strain evidence="2">P19_London_7_VIM_2_05_10</strain>
    </source>
</reference>
<organism evidence="1 2">
    <name type="scientific">Pseudomonas aeruginosa</name>
    <dbReference type="NCBI Taxonomy" id="287"/>
    <lineage>
        <taxon>Bacteria</taxon>
        <taxon>Pseudomonadati</taxon>
        <taxon>Pseudomonadota</taxon>
        <taxon>Gammaproteobacteria</taxon>
        <taxon>Pseudomonadales</taxon>
        <taxon>Pseudomonadaceae</taxon>
        <taxon>Pseudomonas</taxon>
    </lineage>
</organism>
<comment type="caution">
    <text evidence="1">The sequence shown here is derived from an EMBL/GenBank/DDBJ whole genome shotgun (WGS) entry which is preliminary data.</text>
</comment>
<dbReference type="Proteomes" id="UP000045039">
    <property type="component" value="Unassembled WGS sequence"/>
</dbReference>
<sequence>MAALACSQCGALPERRLDPNSDMRVYACTGCKHRGELTTSEARALASWNLINDPDLPRHGCKPSPAPRFRQRAGLWGAYCSCGFDDAGYHSLEGARAGWARALR</sequence>
<proteinExistence type="predicted"/>
<protein>
    <submittedName>
        <fullName evidence="1">Uncharacterized protein</fullName>
    </submittedName>
</protein>
<gene>
    <name evidence="1" type="ORF">PAERUG_P19_London_7_VIM_2_05_10_05795</name>
</gene>
<dbReference type="RefSeq" id="WP_050397084.1">
    <property type="nucleotide sequence ID" value="NZ_CVVU01000248.1"/>
</dbReference>
<name>A0A9P1W1C7_PSEAI</name>